<evidence type="ECO:0000256" key="4">
    <source>
        <dbReference type="ARBA" id="ARBA00022989"/>
    </source>
</evidence>
<feature type="transmembrane region" description="Helical" evidence="6">
    <location>
        <begin position="352"/>
        <end position="374"/>
    </location>
</feature>
<feature type="transmembrane region" description="Helical" evidence="6">
    <location>
        <begin position="214"/>
        <end position="236"/>
    </location>
</feature>
<evidence type="ECO:0000313" key="9">
    <source>
        <dbReference type="Proteomes" id="UP000758155"/>
    </source>
</evidence>
<proteinExistence type="predicted"/>
<comment type="caution">
    <text evidence="8">The sequence shown here is derived from an EMBL/GenBank/DDBJ whole genome shotgun (WGS) entry which is preliminary data.</text>
</comment>
<feature type="domain" description="Major facilitator superfamily (MFS) profile" evidence="7">
    <location>
        <begin position="54"/>
        <end position="474"/>
    </location>
</feature>
<dbReference type="EMBL" id="SWKV01000011">
    <property type="protein sequence ID" value="KAF3043805.1"/>
    <property type="molecule type" value="Genomic_DNA"/>
</dbReference>
<evidence type="ECO:0000256" key="1">
    <source>
        <dbReference type="ARBA" id="ARBA00004141"/>
    </source>
</evidence>
<dbReference type="AlphaFoldDB" id="A0A9P4WWT5"/>
<dbReference type="InterPro" id="IPR036259">
    <property type="entry name" value="MFS_trans_sf"/>
</dbReference>
<keyword evidence="4 6" id="KW-1133">Transmembrane helix</keyword>
<organism evidence="8 9">
    <name type="scientific">Didymella heteroderae</name>
    <dbReference type="NCBI Taxonomy" id="1769908"/>
    <lineage>
        <taxon>Eukaryota</taxon>
        <taxon>Fungi</taxon>
        <taxon>Dikarya</taxon>
        <taxon>Ascomycota</taxon>
        <taxon>Pezizomycotina</taxon>
        <taxon>Dothideomycetes</taxon>
        <taxon>Pleosporomycetidae</taxon>
        <taxon>Pleosporales</taxon>
        <taxon>Pleosporineae</taxon>
        <taxon>Didymellaceae</taxon>
        <taxon>Didymella</taxon>
    </lineage>
</organism>
<dbReference type="InterPro" id="IPR020846">
    <property type="entry name" value="MFS_dom"/>
</dbReference>
<dbReference type="OrthoDB" id="2250022at2759"/>
<evidence type="ECO:0000313" key="8">
    <source>
        <dbReference type="EMBL" id="KAF3043805.1"/>
    </source>
</evidence>
<keyword evidence="9" id="KW-1185">Reference proteome</keyword>
<name>A0A9P4WWT5_9PLEO</name>
<feature type="transmembrane region" description="Helical" evidence="6">
    <location>
        <begin position="288"/>
        <end position="308"/>
    </location>
</feature>
<reference evidence="8" key="1">
    <citation type="submission" date="2019-04" db="EMBL/GenBank/DDBJ databases">
        <title>Sequencing of skin fungus with MAO and IRED activity.</title>
        <authorList>
            <person name="Marsaioli A.J."/>
            <person name="Bonatto J.M.C."/>
            <person name="Reis Junior O."/>
        </authorList>
    </citation>
    <scope>NUCLEOTIDE SEQUENCE</scope>
    <source>
        <strain evidence="8">28M1</strain>
    </source>
</reference>
<dbReference type="Proteomes" id="UP000758155">
    <property type="component" value="Unassembled WGS sequence"/>
</dbReference>
<feature type="transmembrane region" description="Helical" evidence="6">
    <location>
        <begin position="180"/>
        <end position="202"/>
    </location>
</feature>
<evidence type="ECO:0000259" key="7">
    <source>
        <dbReference type="PROSITE" id="PS50850"/>
    </source>
</evidence>
<evidence type="ECO:0000256" key="2">
    <source>
        <dbReference type="ARBA" id="ARBA00022448"/>
    </source>
</evidence>
<feature type="transmembrane region" description="Helical" evidence="6">
    <location>
        <begin position="444"/>
        <end position="467"/>
    </location>
</feature>
<keyword evidence="5 6" id="KW-0472">Membrane</keyword>
<feature type="transmembrane region" description="Helical" evidence="6">
    <location>
        <begin position="54"/>
        <end position="69"/>
    </location>
</feature>
<dbReference type="Pfam" id="PF07690">
    <property type="entry name" value="MFS_1"/>
    <property type="match status" value="1"/>
</dbReference>
<gene>
    <name evidence="8" type="ORF">E8E12_010444</name>
</gene>
<feature type="transmembrane region" description="Helical" evidence="6">
    <location>
        <begin position="380"/>
        <end position="401"/>
    </location>
</feature>
<dbReference type="GO" id="GO:0022857">
    <property type="term" value="F:transmembrane transporter activity"/>
    <property type="evidence" value="ECO:0007669"/>
    <property type="project" value="InterPro"/>
</dbReference>
<dbReference type="InterPro" id="IPR011701">
    <property type="entry name" value="MFS"/>
</dbReference>
<sequence>MSKISPDDIETAQWSETVEPGCKPTTIVDTYRSYSTEYRISVEKKLVQRIDKRLLPLVVIIYLFNYLDRNSITQARLYGLQKDTHVNGAVYQTAISIFSAGYIAMQLPSTILMTKLRPSLFLPSCIIAWAVVSGCTAATSSPAGLLTVRFFLGIIEAPFFPGAIYLLSCWYTKRELGVRMALLICGLLLSNAFAGLISAGILSGMQGVGRLAAWRWLFILEGLTTVVLGVISMILLPDYPATTKWLSEAERIVAQGRLAADAGSDDVLDGDEVSIWHGIAQAAKDIRVWLFACLQMSTTAAISYSHFFPTLIKEIGFKNNTTVLLLTSPPYLFSFFWALSFATVADRKQNRSVSAGISAVVAMIGSVLMITVLHNHWARYAFTFLVCAGTFGVYSTTYTWLSSTIPRPPIKRAAAIGIANSMANLASLFANYFWLDEYAPTFRVSWGCTLAFQALAFASILGLRFLLTRGNKRFEEIVGDVGQNDPATMVHLDDETQEAVRNGFRYVT</sequence>
<protein>
    <recommendedName>
        <fullName evidence="7">Major facilitator superfamily (MFS) profile domain-containing protein</fullName>
    </recommendedName>
</protein>
<evidence type="ECO:0000256" key="5">
    <source>
        <dbReference type="ARBA" id="ARBA00023136"/>
    </source>
</evidence>
<keyword evidence="2" id="KW-0813">Transport</keyword>
<dbReference type="PANTHER" id="PTHR43791">
    <property type="entry name" value="PERMEASE-RELATED"/>
    <property type="match status" value="1"/>
</dbReference>
<dbReference type="PROSITE" id="PS50850">
    <property type="entry name" value="MFS"/>
    <property type="match status" value="1"/>
</dbReference>
<feature type="transmembrane region" description="Helical" evidence="6">
    <location>
        <begin position="146"/>
        <end position="168"/>
    </location>
</feature>
<feature type="transmembrane region" description="Helical" evidence="6">
    <location>
        <begin position="413"/>
        <end position="432"/>
    </location>
</feature>
<dbReference type="SUPFAM" id="SSF103473">
    <property type="entry name" value="MFS general substrate transporter"/>
    <property type="match status" value="1"/>
</dbReference>
<dbReference type="Gene3D" id="1.20.1250.20">
    <property type="entry name" value="MFS general substrate transporter like domains"/>
    <property type="match status" value="2"/>
</dbReference>
<dbReference type="GO" id="GO:0016020">
    <property type="term" value="C:membrane"/>
    <property type="evidence" value="ECO:0007669"/>
    <property type="project" value="UniProtKB-SubCell"/>
</dbReference>
<dbReference type="FunFam" id="1.20.1250.20:FF:000983">
    <property type="entry name" value="MFS transporter, putative"/>
    <property type="match status" value="1"/>
</dbReference>
<feature type="transmembrane region" description="Helical" evidence="6">
    <location>
        <begin position="328"/>
        <end position="345"/>
    </location>
</feature>
<feature type="transmembrane region" description="Helical" evidence="6">
    <location>
        <begin position="89"/>
        <end position="108"/>
    </location>
</feature>
<comment type="subcellular location">
    <subcellularLocation>
        <location evidence="1">Membrane</location>
        <topology evidence="1">Multi-pass membrane protein</topology>
    </subcellularLocation>
</comment>
<feature type="transmembrane region" description="Helical" evidence="6">
    <location>
        <begin position="120"/>
        <end position="140"/>
    </location>
</feature>
<keyword evidence="3 6" id="KW-0812">Transmembrane</keyword>
<accession>A0A9P4WWT5</accession>
<evidence type="ECO:0000256" key="6">
    <source>
        <dbReference type="SAM" id="Phobius"/>
    </source>
</evidence>
<dbReference type="PANTHER" id="PTHR43791:SF92">
    <property type="entry name" value="AGL026WP"/>
    <property type="match status" value="1"/>
</dbReference>
<evidence type="ECO:0000256" key="3">
    <source>
        <dbReference type="ARBA" id="ARBA00022692"/>
    </source>
</evidence>